<protein>
    <submittedName>
        <fullName evidence="4">Putative assembly protein</fullName>
    </submittedName>
</protein>
<evidence type="ECO:0000313" key="5">
    <source>
        <dbReference type="Proteomes" id="UP000236884"/>
    </source>
</evidence>
<feature type="coiled-coil region" evidence="1">
    <location>
        <begin position="1082"/>
        <end position="1109"/>
    </location>
</feature>
<name>A0A0S3PTS1_9BRAD</name>
<feature type="region of interest" description="Disordered" evidence="2">
    <location>
        <begin position="1115"/>
        <end position="1162"/>
    </location>
</feature>
<accession>A0A0S3PTS1</accession>
<keyword evidence="1" id="KW-0175">Coiled coil</keyword>
<dbReference type="OrthoDB" id="9816380at2"/>
<evidence type="ECO:0000256" key="2">
    <source>
        <dbReference type="SAM" id="MobiDB-lite"/>
    </source>
</evidence>
<dbReference type="GO" id="GO:0090313">
    <property type="term" value="P:regulation of protein targeting to membrane"/>
    <property type="evidence" value="ECO:0007669"/>
    <property type="project" value="TreeGrafter"/>
</dbReference>
<evidence type="ECO:0000313" key="4">
    <source>
        <dbReference type="EMBL" id="BAT59337.1"/>
    </source>
</evidence>
<reference evidence="4 5" key="1">
    <citation type="submission" date="2015-08" db="EMBL/GenBank/DDBJ databases">
        <title>Investigation of the bacterial diversity of lava forest soil.</title>
        <authorList>
            <person name="Lee J.S."/>
        </authorList>
    </citation>
    <scope>NUCLEOTIDE SEQUENCE [LARGE SCALE GENOMIC DNA]</scope>
    <source>
        <strain evidence="4 5">GJW-30</strain>
    </source>
</reference>
<dbReference type="AlphaFoldDB" id="A0A0S3PTS1"/>
<feature type="domain" description="AsmA" evidence="3">
    <location>
        <begin position="812"/>
        <end position="948"/>
    </location>
</feature>
<feature type="domain" description="AsmA" evidence="3">
    <location>
        <begin position="10"/>
        <end position="119"/>
    </location>
</feature>
<dbReference type="Pfam" id="PF05170">
    <property type="entry name" value="AsmA"/>
    <property type="match status" value="2"/>
</dbReference>
<dbReference type="PANTHER" id="PTHR30441">
    <property type="entry name" value="DUF748 DOMAIN-CONTAINING PROTEIN"/>
    <property type="match status" value="1"/>
</dbReference>
<dbReference type="InterPro" id="IPR007844">
    <property type="entry name" value="AsmA"/>
</dbReference>
<organism evidence="4 5">
    <name type="scientific">Variibacter gotjawalensis</name>
    <dbReference type="NCBI Taxonomy" id="1333996"/>
    <lineage>
        <taxon>Bacteria</taxon>
        <taxon>Pseudomonadati</taxon>
        <taxon>Pseudomonadota</taxon>
        <taxon>Alphaproteobacteria</taxon>
        <taxon>Hyphomicrobiales</taxon>
        <taxon>Nitrobacteraceae</taxon>
        <taxon>Variibacter</taxon>
    </lineage>
</organism>
<dbReference type="InterPro" id="IPR052894">
    <property type="entry name" value="AsmA-related"/>
</dbReference>
<dbReference type="EMBL" id="AP014946">
    <property type="protein sequence ID" value="BAT59337.1"/>
    <property type="molecule type" value="Genomic_DNA"/>
</dbReference>
<proteinExistence type="predicted"/>
<gene>
    <name evidence="4" type="ORF">GJW-30_1_01868</name>
</gene>
<dbReference type="Proteomes" id="UP000236884">
    <property type="component" value="Chromosome"/>
</dbReference>
<evidence type="ECO:0000259" key="3">
    <source>
        <dbReference type="Pfam" id="PF05170"/>
    </source>
</evidence>
<dbReference type="GO" id="GO:0005886">
    <property type="term" value="C:plasma membrane"/>
    <property type="evidence" value="ECO:0007669"/>
    <property type="project" value="TreeGrafter"/>
</dbReference>
<dbReference type="KEGG" id="vgo:GJW-30_1_01868"/>
<keyword evidence="5" id="KW-1185">Reference proteome</keyword>
<dbReference type="RefSeq" id="WP_096354572.1">
    <property type="nucleotide sequence ID" value="NZ_AP014946.1"/>
</dbReference>
<sequence>MQTTLLGLGIAIILALVAAIVGPHYVDWSAYRSEIETRASAVAGTPVRVAGPIDVRLLPTPSLQAKQVEIGAPAEALKAGDVFVEFSLGSLIRGEYRATEVKVSGLELSANIDAQGRVTNNVPLASSAIDGVGIERLRIENSRLVFADARSGTRQTIEQLRFGGDVKSLVGPLKGEGGGRAGDQRFGYRISVGRGGPDGARVRLVMEPVGRPLSFDVEGVVRRDNDGYAFEGNTTIARVPLDGSEQWKLVARVKADTATALVEQLELEYGAIERAIKLTGTAEVKLGTSPQLSAVLSARQVDLDRLIAQPDQPAQAPFAALQAFGNAFARDLALPIPVRAGIAIDQVTLGGANIQTLRADVESTRDGWSIASLEMRAPGFAQIRASGALVTATDPSFAGLVSVESTEPRLLTAWLEGRRAPVGVRSGALRASGEVNLSAQRFAIDRLRAEVDRKPIEGRIALIDLPDGRSRLDADLKAAELDLDAMLALARATGLDTRVPKEIALSADIGRAAIAGTEVRGAKVKLKYDPQGLAIEALSVADIAGVVIEGSGTVFGSWATPRGALSFRINGTQLDGLANLATQNAPRYAATAETLAARLKGQTKLAIDIGIETPKATVVTLRADGIAGGAKIIANVTANGDTARWTEAAIDGAGRIESDDSRALARIVGFDEMVALRAGKSAVSWKLAGPLNGNLRSGLLASLPGLDASFSGETRFAADGVVNNGELSLRAADVVSLRPLVGVAAPLAFKAKMALTPQRVVADNLAGTLGNTPFSGRLSYLRDLATIDGRIDAESIDGSALLAALLGSPPAQTANTWSTQPLSRVLLAGVEGTIEVKAKRAVLTPSFEIRDFNGRLRVSDASVAIDDITGTFAGGVLKATLTAPANPFGTVAEARIALTNADVAALVPDLKPAPLGGRVSLLIEAKGAGRSVSTIVGSLSGSGTISLERPEVAALDARAFDDLERSAEVESADPAKVRTLIDTALRRAAFRAARADAGLILNGGQLRVANLLAKGDRAMLAVSGGIDLTRRELDARLTLYTDRGATPAGRPEINVLLRGPLANPQRTTDVSALIGWLALRSVDRQAKRLETLEAERAAAEAALIRLQAAQPVVQPAPQQLVPEARPPMPAPRSAGPQMPEQMPPAANAPRQRSLFDLFGASR</sequence>
<evidence type="ECO:0000256" key="1">
    <source>
        <dbReference type="SAM" id="Coils"/>
    </source>
</evidence>
<dbReference type="PANTHER" id="PTHR30441:SF4">
    <property type="entry name" value="PROTEIN ASMA"/>
    <property type="match status" value="1"/>
</dbReference>